<keyword evidence="9" id="KW-0234">DNA repair</keyword>
<dbReference type="GO" id="GO:0003677">
    <property type="term" value="F:DNA binding"/>
    <property type="evidence" value="ECO:0007669"/>
    <property type="project" value="UniProtKB-KW"/>
</dbReference>
<organism evidence="12 13">
    <name type="scientific">Geotalea uraniireducens (strain Rf4)</name>
    <name type="common">Geobacter uraniireducens</name>
    <dbReference type="NCBI Taxonomy" id="351605"/>
    <lineage>
        <taxon>Bacteria</taxon>
        <taxon>Pseudomonadati</taxon>
        <taxon>Thermodesulfobacteriota</taxon>
        <taxon>Desulfuromonadia</taxon>
        <taxon>Geobacterales</taxon>
        <taxon>Geobacteraceae</taxon>
        <taxon>Geotalea</taxon>
    </lineage>
</organism>
<dbReference type="Proteomes" id="UP000006695">
    <property type="component" value="Chromosome"/>
</dbReference>
<name>A5GC93_GEOUR</name>
<evidence type="ECO:0000256" key="7">
    <source>
        <dbReference type="ARBA" id="ARBA00022840"/>
    </source>
</evidence>
<dbReference type="PANTHER" id="PTHR30591:SF1">
    <property type="entry name" value="RECBCD ENZYME SUBUNIT RECC"/>
    <property type="match status" value="1"/>
</dbReference>
<keyword evidence="5 12" id="KW-0347">Helicase</keyword>
<feature type="domain" description="RecC C-terminal" evidence="11">
    <location>
        <begin position="797"/>
        <end position="1016"/>
    </location>
</feature>
<dbReference type="STRING" id="351605.Gura_0582"/>
<proteinExistence type="inferred from homology"/>
<dbReference type="Gene3D" id="1.10.10.160">
    <property type="match status" value="1"/>
</dbReference>
<evidence type="ECO:0000313" key="12">
    <source>
        <dbReference type="EMBL" id="ABQ24794.1"/>
    </source>
</evidence>
<gene>
    <name evidence="12" type="ordered locus">Gura_0582</name>
</gene>
<evidence type="ECO:0000256" key="1">
    <source>
        <dbReference type="ARBA" id="ARBA00022722"/>
    </source>
</evidence>
<dbReference type="PANTHER" id="PTHR30591">
    <property type="entry name" value="RECBCD ENZYME SUBUNIT RECC"/>
    <property type="match status" value="1"/>
</dbReference>
<dbReference type="OrthoDB" id="9762834at2"/>
<dbReference type="InterPro" id="IPR041500">
    <property type="entry name" value="RecC_C"/>
</dbReference>
<protein>
    <submittedName>
        <fullName evidence="12">DNA helicase/exodeoxyribonuclease V, gamma subunit</fullName>
        <ecNumber evidence="12">3.1.11.5</ecNumber>
    </submittedName>
</protein>
<dbReference type="GO" id="GO:0005524">
    <property type="term" value="F:ATP binding"/>
    <property type="evidence" value="ECO:0007669"/>
    <property type="project" value="UniProtKB-KW"/>
</dbReference>
<keyword evidence="6" id="KW-0269">Exonuclease</keyword>
<dbReference type="SUPFAM" id="SSF52980">
    <property type="entry name" value="Restriction endonuclease-like"/>
    <property type="match status" value="1"/>
</dbReference>
<dbReference type="CDD" id="cd22353">
    <property type="entry name" value="RecC_C-like"/>
    <property type="match status" value="1"/>
</dbReference>
<dbReference type="RefSeq" id="WP_011937519.1">
    <property type="nucleotide sequence ID" value="NC_009483.1"/>
</dbReference>
<evidence type="ECO:0000256" key="8">
    <source>
        <dbReference type="ARBA" id="ARBA00023125"/>
    </source>
</evidence>
<dbReference type="AlphaFoldDB" id="A5GC93"/>
<evidence type="ECO:0000256" key="9">
    <source>
        <dbReference type="ARBA" id="ARBA00023204"/>
    </source>
</evidence>
<dbReference type="InterPro" id="IPR006697">
    <property type="entry name" value="RecC"/>
</dbReference>
<dbReference type="EC" id="3.1.11.5" evidence="12"/>
<dbReference type="SUPFAM" id="SSF52540">
    <property type="entry name" value="P-loop containing nucleoside triphosphate hydrolases"/>
    <property type="match status" value="2"/>
</dbReference>
<keyword evidence="8" id="KW-0238">DNA-binding</keyword>
<evidence type="ECO:0000256" key="4">
    <source>
        <dbReference type="ARBA" id="ARBA00022801"/>
    </source>
</evidence>
<keyword evidence="13" id="KW-1185">Reference proteome</keyword>
<dbReference type="NCBIfam" id="TIGR01450">
    <property type="entry name" value="recC"/>
    <property type="match status" value="1"/>
</dbReference>
<dbReference type="GO" id="GO:0006310">
    <property type="term" value="P:DNA recombination"/>
    <property type="evidence" value="ECO:0007669"/>
    <property type="project" value="TreeGrafter"/>
</dbReference>
<accession>A5GC93</accession>
<dbReference type="EMBL" id="CP000698">
    <property type="protein sequence ID" value="ABQ24794.1"/>
    <property type="molecule type" value="Genomic_DNA"/>
</dbReference>
<keyword evidence="3" id="KW-0227">DNA damage</keyword>
<dbReference type="Pfam" id="PF04257">
    <property type="entry name" value="Exonuc_V_gamma"/>
    <property type="match status" value="1"/>
</dbReference>
<evidence type="ECO:0000256" key="6">
    <source>
        <dbReference type="ARBA" id="ARBA00022839"/>
    </source>
</evidence>
<keyword evidence="2" id="KW-0547">Nucleotide-binding</keyword>
<dbReference type="HOGENOM" id="CLU_007513_0_0_7"/>
<dbReference type="GO" id="GO:0004386">
    <property type="term" value="F:helicase activity"/>
    <property type="evidence" value="ECO:0007669"/>
    <property type="project" value="UniProtKB-KW"/>
</dbReference>
<dbReference type="PIRSF" id="PIRSF000980">
    <property type="entry name" value="RecC"/>
    <property type="match status" value="1"/>
</dbReference>
<dbReference type="GO" id="GO:0009338">
    <property type="term" value="C:exodeoxyribonuclease V complex"/>
    <property type="evidence" value="ECO:0007669"/>
    <property type="project" value="InterPro"/>
</dbReference>
<dbReference type="Gene3D" id="3.40.50.10930">
    <property type="match status" value="1"/>
</dbReference>
<dbReference type="Gene3D" id="3.40.50.300">
    <property type="entry name" value="P-loop containing nucleotide triphosphate hydrolases"/>
    <property type="match status" value="2"/>
</dbReference>
<reference evidence="12 13" key="1">
    <citation type="submission" date="2007-05" db="EMBL/GenBank/DDBJ databases">
        <title>Complete sequence of Geobacter uraniireducens Rf4.</title>
        <authorList>
            <consortium name="US DOE Joint Genome Institute"/>
            <person name="Copeland A."/>
            <person name="Lucas S."/>
            <person name="Lapidus A."/>
            <person name="Barry K."/>
            <person name="Detter J.C."/>
            <person name="Glavina del Rio T."/>
            <person name="Hammon N."/>
            <person name="Israni S."/>
            <person name="Dalin E."/>
            <person name="Tice H."/>
            <person name="Pitluck S."/>
            <person name="Chertkov O."/>
            <person name="Brettin T."/>
            <person name="Bruce D."/>
            <person name="Han C."/>
            <person name="Schmutz J."/>
            <person name="Larimer F."/>
            <person name="Land M."/>
            <person name="Hauser L."/>
            <person name="Kyrpides N."/>
            <person name="Mikhailova N."/>
            <person name="Shelobolina E."/>
            <person name="Aklujkar M."/>
            <person name="Lovley D."/>
            <person name="Richardson P."/>
        </authorList>
    </citation>
    <scope>NUCLEOTIDE SEQUENCE [LARGE SCALE GENOMIC DNA]</scope>
    <source>
        <strain evidence="12 13">Rf4</strain>
    </source>
</reference>
<dbReference type="HAMAP" id="MF_01486">
    <property type="entry name" value="RecC"/>
    <property type="match status" value="1"/>
</dbReference>
<evidence type="ECO:0000256" key="2">
    <source>
        <dbReference type="ARBA" id="ARBA00022741"/>
    </source>
</evidence>
<feature type="region of interest" description="Disordered" evidence="10">
    <location>
        <begin position="1028"/>
        <end position="1051"/>
    </location>
</feature>
<evidence type="ECO:0000256" key="5">
    <source>
        <dbReference type="ARBA" id="ARBA00022806"/>
    </source>
</evidence>
<dbReference type="GO" id="GO:0006281">
    <property type="term" value="P:DNA repair"/>
    <property type="evidence" value="ECO:0007669"/>
    <property type="project" value="UniProtKB-KW"/>
</dbReference>
<dbReference type="InterPro" id="IPR011335">
    <property type="entry name" value="Restrct_endonuc-II-like"/>
</dbReference>
<dbReference type="Pfam" id="PF17946">
    <property type="entry name" value="RecC_C"/>
    <property type="match status" value="1"/>
</dbReference>
<sequence>MPLKIYTSNRMETLVDQLAGVVEKPLPSPFTPETIVVQSKGMQRWLAMELARRFGVWANGEFPFPNAVVETLFRAVIPDLAETPQVSSFHPDVLTWRLMELLPSCLGGPGFEPLAGYLADDGDGLKRLQLAEKIADTFDQYTIYRPELLLSWEEGAEGGWQGLLWRELVRNATDRHRAALLAEFRRRINRPDTAAAELPRRISLIGIPTLPPFHMEVLSGIARQTEINLFLLNPCREYWGKIVSERELARLERRGLDEDPLHGYFETGNPLLASMGRIGRDFFDSLIGDCGDAEFSDTFTEIRGSGLLHAIQANILDLRDRGAAGDREVIEATDDTLRIHSCHSAMREIEVLYDQILSLFDNDPTLSPRDILVMTPDIEAYAPYISAVFGTPEQPEQRIPYSIADRSLRREGETAEVLLAILQLCGSRFAITEVLDILEAAPVCRRFGLTDKDLETVHQWLTATNIRWGIDAMERTGHGVPAFSENSWQAGLDRLILGYAMAGEDRHFFGEILPYDHLEGSDALLLGRFLEFCETLFSRVQALARPRQIEEWTAVLRSLLGTFIKADGDDERDVATLLKVIERLDECRAHANFGGDVGIEIVRAWLGEKLGSEQRGFGFLTGGVTFCAMLPMRSIPFRVIALLGMNDGVFPRRNRPHGFDLIAASPRRGDRSQRDEDRYLFLEALLSARERFSISYVGQSIKDNSELPPSVLVSELLDYIAKGFTRAGEEADETAAVRGISVRHPLQPFSRDYFRPNDGRLFSYSRENLHGVLAAIAPPAVPATFLSRPLPPAEETLVTLYDLAEFFANPCKHFLRRRLGIYLEQRDESFAESEPFSLDHLGKYMLGQEIVAALLAGESLDNHRAVARSRGELPPGECGTITYDTLASAASDFAEQVAAATVGAPLPPLEIDLEFKESRLVGRIERIWPEGLVHYRYAKLKAKDRLRIWIEHICLTSAAPTGYPRTASLLASDVTVAIAPVSDSLALLEQLLTIYRRGMSAPLPFFPKSALEYARKANDPKKAAKALGDARKKWHGSEDYPGEKEDPYYQRCFGNEEPLDGEFMALSRMVYDPLLAHFSEKKAKRDENRAS</sequence>
<evidence type="ECO:0000256" key="3">
    <source>
        <dbReference type="ARBA" id="ARBA00022763"/>
    </source>
</evidence>
<keyword evidence="7" id="KW-0067">ATP-binding</keyword>
<feature type="compositionally biased region" description="Basic and acidic residues" evidence="10">
    <location>
        <begin position="1028"/>
        <end position="1048"/>
    </location>
</feature>
<dbReference type="GO" id="GO:0008854">
    <property type="term" value="F:exodeoxyribonuclease V activity"/>
    <property type="evidence" value="ECO:0007669"/>
    <property type="project" value="UniProtKB-EC"/>
</dbReference>
<keyword evidence="4 12" id="KW-0378">Hydrolase</keyword>
<keyword evidence="1" id="KW-0540">Nuclease</keyword>
<dbReference type="InterPro" id="IPR013986">
    <property type="entry name" value="DExx_box_DNA_helicase_dom_sf"/>
</dbReference>
<dbReference type="InterPro" id="IPR027417">
    <property type="entry name" value="P-loop_NTPase"/>
</dbReference>
<dbReference type="KEGG" id="gur:Gura_0582"/>
<dbReference type="Gene3D" id="1.10.10.990">
    <property type="match status" value="1"/>
</dbReference>
<evidence type="ECO:0000256" key="10">
    <source>
        <dbReference type="SAM" id="MobiDB-lite"/>
    </source>
</evidence>
<evidence type="ECO:0000259" key="11">
    <source>
        <dbReference type="Pfam" id="PF17946"/>
    </source>
</evidence>
<evidence type="ECO:0000313" key="13">
    <source>
        <dbReference type="Proteomes" id="UP000006695"/>
    </source>
</evidence>